<dbReference type="CDD" id="cd06267">
    <property type="entry name" value="PBP1_LacI_sugar_binding-like"/>
    <property type="match status" value="1"/>
</dbReference>
<dbReference type="Gene3D" id="1.10.260.40">
    <property type="entry name" value="lambda repressor-like DNA-binding domains"/>
    <property type="match status" value="1"/>
</dbReference>
<dbReference type="EMBL" id="JBHSPH010000003">
    <property type="protein sequence ID" value="MFC5863209.1"/>
    <property type="molecule type" value="Genomic_DNA"/>
</dbReference>
<reference evidence="7" key="1">
    <citation type="journal article" date="2019" name="Int. J. Syst. Evol. Microbiol.">
        <title>The Global Catalogue of Microorganisms (GCM) 10K type strain sequencing project: providing services to taxonomists for standard genome sequencing and annotation.</title>
        <authorList>
            <consortium name="The Broad Institute Genomics Platform"/>
            <consortium name="The Broad Institute Genome Sequencing Center for Infectious Disease"/>
            <person name="Wu L."/>
            <person name="Ma J."/>
        </authorList>
    </citation>
    <scope>NUCLEOTIDE SEQUENCE [LARGE SCALE GENOMIC DNA]</scope>
    <source>
        <strain evidence="7">JCM 4087</strain>
    </source>
</reference>
<proteinExistence type="predicted"/>
<dbReference type="SUPFAM" id="SSF47413">
    <property type="entry name" value="lambda repressor-like DNA-binding domains"/>
    <property type="match status" value="1"/>
</dbReference>
<feature type="domain" description="HTH lacI-type" evidence="5">
    <location>
        <begin position="22"/>
        <end position="78"/>
    </location>
</feature>
<dbReference type="Pfam" id="PF13377">
    <property type="entry name" value="Peripla_BP_3"/>
    <property type="match status" value="1"/>
</dbReference>
<dbReference type="InterPro" id="IPR010982">
    <property type="entry name" value="Lambda_DNA-bd_dom_sf"/>
</dbReference>
<dbReference type="SMART" id="SM00354">
    <property type="entry name" value="HTH_LACI"/>
    <property type="match status" value="1"/>
</dbReference>
<feature type="compositionally biased region" description="Basic and acidic residues" evidence="4">
    <location>
        <begin position="364"/>
        <end position="375"/>
    </location>
</feature>
<dbReference type="RefSeq" id="WP_263339778.1">
    <property type="nucleotide sequence ID" value="NZ_JAGSYH010000005.1"/>
</dbReference>
<comment type="caution">
    <text evidence="6">The sequence shown here is derived from an EMBL/GenBank/DDBJ whole genome shotgun (WGS) entry which is preliminary data.</text>
</comment>
<dbReference type="PROSITE" id="PS50932">
    <property type="entry name" value="HTH_LACI_2"/>
    <property type="match status" value="1"/>
</dbReference>
<dbReference type="InterPro" id="IPR000843">
    <property type="entry name" value="HTH_LacI"/>
</dbReference>
<sequence>MRDDPKGKQKKTVAKSEARRRVNLKELAAHLGLNPATVSVVLNNVPGRSIPQATRERIKAAAKQLNYEPNLLARSFRSQRTHTIGILVPELGDGYHNEVMSGIGDQLINAGYFYFTAHHRHRQDLIEDYTRMLVGRGAQGIIAIDTAIKHATSVPVVAVAGHRPIDGVTNVVLNHRRAAELALTHLYSLGHRQIAFMHGQLFSSDSDVRWKSLVEVAAKMDLEIKPEMVVRLDRDTSSPELGYPVVQQLQATRQPFTALVAFNDISAIGAIRALQDIKMRVPGDVSVIGFDDIKAAAFVMPRLTTIHQPLGEIGRIATQALLDRLHSAESSRSEIIVEPTLVVRESTGPVKKSSAMEPSTTKASRSDRSRESYTS</sequence>
<evidence type="ECO:0000259" key="5">
    <source>
        <dbReference type="PROSITE" id="PS50932"/>
    </source>
</evidence>
<dbReference type="CDD" id="cd01392">
    <property type="entry name" value="HTH_LacI"/>
    <property type="match status" value="1"/>
</dbReference>
<dbReference type="PANTHER" id="PTHR30146">
    <property type="entry name" value="LACI-RELATED TRANSCRIPTIONAL REPRESSOR"/>
    <property type="match status" value="1"/>
</dbReference>
<keyword evidence="7" id="KW-1185">Reference proteome</keyword>
<keyword evidence="3" id="KW-0804">Transcription</keyword>
<dbReference type="PANTHER" id="PTHR30146:SF155">
    <property type="entry name" value="ALANINE RACEMASE"/>
    <property type="match status" value="1"/>
</dbReference>
<gene>
    <name evidence="6" type="ORF">ACFPT7_12965</name>
</gene>
<organism evidence="6 7">
    <name type="scientific">Acidicapsa dinghuensis</name>
    <dbReference type="NCBI Taxonomy" id="2218256"/>
    <lineage>
        <taxon>Bacteria</taxon>
        <taxon>Pseudomonadati</taxon>
        <taxon>Acidobacteriota</taxon>
        <taxon>Terriglobia</taxon>
        <taxon>Terriglobales</taxon>
        <taxon>Acidobacteriaceae</taxon>
        <taxon>Acidicapsa</taxon>
    </lineage>
</organism>
<name>A0ABW1EFV8_9BACT</name>
<dbReference type="GO" id="GO:0003677">
    <property type="term" value="F:DNA binding"/>
    <property type="evidence" value="ECO:0007669"/>
    <property type="project" value="UniProtKB-KW"/>
</dbReference>
<dbReference type="Pfam" id="PF00356">
    <property type="entry name" value="LacI"/>
    <property type="match status" value="1"/>
</dbReference>
<keyword evidence="1" id="KW-0805">Transcription regulation</keyword>
<dbReference type="InterPro" id="IPR046335">
    <property type="entry name" value="LacI/GalR-like_sensor"/>
</dbReference>
<evidence type="ECO:0000313" key="7">
    <source>
        <dbReference type="Proteomes" id="UP001596091"/>
    </source>
</evidence>
<protein>
    <submittedName>
        <fullName evidence="6">LacI family DNA-binding transcriptional regulator</fullName>
    </submittedName>
</protein>
<evidence type="ECO:0000256" key="1">
    <source>
        <dbReference type="ARBA" id="ARBA00023015"/>
    </source>
</evidence>
<feature type="region of interest" description="Disordered" evidence="4">
    <location>
        <begin position="346"/>
        <end position="375"/>
    </location>
</feature>
<evidence type="ECO:0000313" key="6">
    <source>
        <dbReference type="EMBL" id="MFC5863209.1"/>
    </source>
</evidence>
<dbReference type="Gene3D" id="3.40.50.2300">
    <property type="match status" value="2"/>
</dbReference>
<dbReference type="Proteomes" id="UP001596091">
    <property type="component" value="Unassembled WGS sequence"/>
</dbReference>
<evidence type="ECO:0000256" key="3">
    <source>
        <dbReference type="ARBA" id="ARBA00023163"/>
    </source>
</evidence>
<evidence type="ECO:0000256" key="4">
    <source>
        <dbReference type="SAM" id="MobiDB-lite"/>
    </source>
</evidence>
<evidence type="ECO:0000256" key="2">
    <source>
        <dbReference type="ARBA" id="ARBA00023125"/>
    </source>
</evidence>
<dbReference type="InterPro" id="IPR028082">
    <property type="entry name" value="Peripla_BP_I"/>
</dbReference>
<accession>A0ABW1EFV8</accession>
<dbReference type="SUPFAM" id="SSF53822">
    <property type="entry name" value="Periplasmic binding protein-like I"/>
    <property type="match status" value="1"/>
</dbReference>
<keyword evidence="2 6" id="KW-0238">DNA-binding</keyword>